<evidence type="ECO:0000313" key="4">
    <source>
        <dbReference type="EMBL" id="CAF3469140.1"/>
    </source>
</evidence>
<name>A0A817W8Q8_9BILA</name>
<dbReference type="AlphaFoldDB" id="A0A817W8Q8"/>
<dbReference type="Proteomes" id="UP000663825">
    <property type="component" value="Unassembled WGS sequence"/>
</dbReference>
<organism evidence="1 5">
    <name type="scientific">Rotaria socialis</name>
    <dbReference type="NCBI Taxonomy" id="392032"/>
    <lineage>
        <taxon>Eukaryota</taxon>
        <taxon>Metazoa</taxon>
        <taxon>Spiralia</taxon>
        <taxon>Gnathifera</taxon>
        <taxon>Rotifera</taxon>
        <taxon>Eurotatoria</taxon>
        <taxon>Bdelloidea</taxon>
        <taxon>Philodinida</taxon>
        <taxon>Philodinidae</taxon>
        <taxon>Rotaria</taxon>
    </lineage>
</organism>
<dbReference type="Proteomes" id="UP000663872">
    <property type="component" value="Unassembled WGS sequence"/>
</dbReference>
<dbReference type="EMBL" id="CAJNYT010000655">
    <property type="protein sequence ID" value="CAF3362485.1"/>
    <property type="molecule type" value="Genomic_DNA"/>
</dbReference>
<dbReference type="EMBL" id="CAJNYD010003000">
    <property type="protein sequence ID" value="CAF3469140.1"/>
    <property type="molecule type" value="Genomic_DNA"/>
</dbReference>
<evidence type="ECO:0000313" key="1">
    <source>
        <dbReference type="EMBL" id="CAF3352725.1"/>
    </source>
</evidence>
<accession>A0A817W8Q8</accession>
<dbReference type="Proteomes" id="UP000663833">
    <property type="component" value="Unassembled WGS sequence"/>
</dbReference>
<proteinExistence type="predicted"/>
<dbReference type="EMBL" id="CAJNYV010000246">
    <property type="protein sequence ID" value="CAF3352725.1"/>
    <property type="molecule type" value="Genomic_DNA"/>
</dbReference>
<evidence type="ECO:0000313" key="3">
    <source>
        <dbReference type="EMBL" id="CAF3419772.1"/>
    </source>
</evidence>
<comment type="caution">
    <text evidence="1">The sequence shown here is derived from an EMBL/GenBank/DDBJ whole genome shotgun (WGS) entry which is preliminary data.</text>
</comment>
<sequence>MEENIFGGPMFQQEQTVRTSNEINLSEVNFVESQLQELNHFLTECESFSVECSDDNQTNSEYEDYTDRQLIENTSVVPVQLGNIRNTSNDAIIETFPPKVLWLDDPENESRLTYNILHGITPFVIYLTNISHLIDMLNDQVSPEANFVVLVYRNDLENLLEALCSCNYVDRIYVFLQSHIIELSETRRTFIGTFAKVVSILQQAEILIHAVLWDFAACFFQLGDWFQAKGNTQMANDRYRYAVYCYSVIRNYLKRKIESLQSL</sequence>
<dbReference type="Proteomes" id="UP000663865">
    <property type="component" value="Unassembled WGS sequence"/>
</dbReference>
<dbReference type="EMBL" id="CAJNXB010005330">
    <property type="protein sequence ID" value="CAF3419772.1"/>
    <property type="molecule type" value="Genomic_DNA"/>
</dbReference>
<reference evidence="1" key="1">
    <citation type="submission" date="2021-02" db="EMBL/GenBank/DDBJ databases">
        <authorList>
            <person name="Nowell W R."/>
        </authorList>
    </citation>
    <scope>NUCLEOTIDE SEQUENCE</scope>
</reference>
<protein>
    <submittedName>
        <fullName evidence="1">Uncharacterized protein</fullName>
    </submittedName>
</protein>
<evidence type="ECO:0000313" key="5">
    <source>
        <dbReference type="Proteomes" id="UP000663865"/>
    </source>
</evidence>
<gene>
    <name evidence="2" type="ORF">GRG538_LOCUS6566</name>
    <name evidence="1" type="ORF">KIK155_LOCUS3756</name>
    <name evidence="4" type="ORF">LUA448_LOCUS23230</name>
    <name evidence="3" type="ORF">TIS948_LOCUS29357</name>
</gene>
<evidence type="ECO:0000313" key="2">
    <source>
        <dbReference type="EMBL" id="CAF3362485.1"/>
    </source>
</evidence>